<sequence>MKIFKRRLTARIEHSLVTDRVTALMGPRQAGKTTLVRHLLRSEKELRYYNLKDPAVRQVLKENGRREFKHFRDATIILDEVQTLPSLLELIQLQVDEYPGKQGQFFLLGSNHLLLNRHIKESLAGRVALFTLLPLSFGELLEREGHTLLEQLLNADDRRECASILAEFYLPARESGYCKDIFREFNLFGGYPEFVRRKDPQDRKDWLSSYHQTYLETDLRQLVDLRNPESFDMFEKMFVQRVGNLMNISELARDCGLSADTIRRFIGYYRQLFIAWQAKPYHTNLGKRMMKMSKYYFYDTGLLRSVLGDFSTMSGRFFENTVLTEVNKILGFNGGRRELYFSRTATGVEADGFLTSYNGKIPLFLEVKQAEKMRRQDIKHLKKYVTEAESGIGLLINNGSALEQADDRIWVVPASWLFY</sequence>
<dbReference type="InterPro" id="IPR041682">
    <property type="entry name" value="AAA_14"/>
</dbReference>
<evidence type="ECO:0000259" key="1">
    <source>
        <dbReference type="Pfam" id="PF13173"/>
    </source>
</evidence>
<dbReference type="EMBL" id="UOEY01000040">
    <property type="protein sequence ID" value="VAW37347.1"/>
    <property type="molecule type" value="Genomic_DNA"/>
</dbReference>
<evidence type="ECO:0000259" key="2">
    <source>
        <dbReference type="Pfam" id="PF13635"/>
    </source>
</evidence>
<dbReference type="AlphaFoldDB" id="A0A3B0VGA7"/>
<reference evidence="3" key="1">
    <citation type="submission" date="2018-06" db="EMBL/GenBank/DDBJ databases">
        <authorList>
            <person name="Zhirakovskaya E."/>
        </authorList>
    </citation>
    <scope>NUCLEOTIDE SEQUENCE</scope>
</reference>
<dbReference type="Pfam" id="PF13173">
    <property type="entry name" value="AAA_14"/>
    <property type="match status" value="1"/>
</dbReference>
<dbReference type="Pfam" id="PF13635">
    <property type="entry name" value="DUF4143"/>
    <property type="match status" value="1"/>
</dbReference>
<evidence type="ECO:0000313" key="3">
    <source>
        <dbReference type="EMBL" id="VAW37347.1"/>
    </source>
</evidence>
<dbReference type="PANTHER" id="PTHR43566:SF2">
    <property type="entry name" value="DUF4143 DOMAIN-CONTAINING PROTEIN"/>
    <property type="match status" value="1"/>
</dbReference>
<gene>
    <name evidence="3" type="ORF">MNBD_DELTA04-1762</name>
</gene>
<protein>
    <submittedName>
        <fullName evidence="3">CRISPR-associated helicase Cas3</fullName>
    </submittedName>
</protein>
<proteinExistence type="predicted"/>
<feature type="domain" description="AAA" evidence="1">
    <location>
        <begin position="19"/>
        <end position="141"/>
    </location>
</feature>
<organism evidence="3">
    <name type="scientific">hydrothermal vent metagenome</name>
    <dbReference type="NCBI Taxonomy" id="652676"/>
    <lineage>
        <taxon>unclassified sequences</taxon>
        <taxon>metagenomes</taxon>
        <taxon>ecological metagenomes</taxon>
    </lineage>
</organism>
<dbReference type="SUPFAM" id="SSF52540">
    <property type="entry name" value="P-loop containing nucleoside triphosphate hydrolases"/>
    <property type="match status" value="1"/>
</dbReference>
<name>A0A3B0VGA7_9ZZZZ</name>
<dbReference type="InterPro" id="IPR025420">
    <property type="entry name" value="DUF4143"/>
</dbReference>
<feature type="domain" description="DUF4143" evidence="2">
    <location>
        <begin position="216"/>
        <end position="368"/>
    </location>
</feature>
<accession>A0A3B0VGA7</accession>
<dbReference type="PANTHER" id="PTHR43566">
    <property type="entry name" value="CONSERVED PROTEIN"/>
    <property type="match status" value="1"/>
</dbReference>
<dbReference type="InterPro" id="IPR027417">
    <property type="entry name" value="P-loop_NTPase"/>
</dbReference>